<dbReference type="AlphaFoldDB" id="Q6KHC7"/>
<dbReference type="InterPro" id="IPR008921">
    <property type="entry name" value="DNA_pol3_clamp-load_cplx_C"/>
</dbReference>
<keyword evidence="1" id="KW-0547">Nucleotide-binding</keyword>
<dbReference type="InterPro" id="IPR051314">
    <property type="entry name" value="AAA_ATPase_RarA/MGS1/WRNIP1"/>
</dbReference>
<keyword evidence="2" id="KW-0067">ATP-binding</keyword>
<dbReference type="Pfam" id="PF05496">
    <property type="entry name" value="RuvB_N"/>
    <property type="match status" value="1"/>
</dbReference>
<evidence type="ECO:0000256" key="1">
    <source>
        <dbReference type="ARBA" id="ARBA00022741"/>
    </source>
</evidence>
<organism evidence="6 7">
    <name type="scientific">Mycoplasma mobile (strain ATCC 43663 / 163K / NCTC 11711)</name>
    <name type="common">Mesomycoplasma mobile</name>
    <dbReference type="NCBI Taxonomy" id="267748"/>
    <lineage>
        <taxon>Bacteria</taxon>
        <taxon>Bacillati</taxon>
        <taxon>Mycoplasmatota</taxon>
        <taxon>Mycoplasmoidales</taxon>
        <taxon>Metamycoplasmataceae</taxon>
        <taxon>Mesomycoplasma</taxon>
    </lineage>
</organism>
<keyword evidence="7" id="KW-1185">Reference proteome</keyword>
<dbReference type="HOGENOM" id="CLU_017985_1_2_14"/>
<dbReference type="SUPFAM" id="SSF48019">
    <property type="entry name" value="post-AAA+ oligomerization domain-like"/>
    <property type="match status" value="1"/>
</dbReference>
<dbReference type="Gene3D" id="1.20.272.10">
    <property type="match status" value="1"/>
</dbReference>
<dbReference type="eggNOG" id="COG2256">
    <property type="taxonomic scope" value="Bacteria"/>
</dbReference>
<dbReference type="GO" id="GO:0017116">
    <property type="term" value="F:single-stranded DNA helicase activity"/>
    <property type="evidence" value="ECO:0007669"/>
    <property type="project" value="TreeGrafter"/>
</dbReference>
<dbReference type="Pfam" id="PF12002">
    <property type="entry name" value="MgsA_C"/>
    <property type="match status" value="1"/>
</dbReference>
<dbReference type="GO" id="GO:0000731">
    <property type="term" value="P:DNA synthesis involved in DNA repair"/>
    <property type="evidence" value="ECO:0007669"/>
    <property type="project" value="TreeGrafter"/>
</dbReference>
<dbReference type="InterPro" id="IPR032423">
    <property type="entry name" value="AAA_assoc_2"/>
</dbReference>
<evidence type="ECO:0000259" key="3">
    <source>
        <dbReference type="Pfam" id="PF05496"/>
    </source>
</evidence>
<evidence type="ECO:0000256" key="2">
    <source>
        <dbReference type="ARBA" id="ARBA00022840"/>
    </source>
</evidence>
<dbReference type="EMBL" id="AE017308">
    <property type="protein sequence ID" value="AAT28003.1"/>
    <property type="molecule type" value="Genomic_DNA"/>
</dbReference>
<reference evidence="6 7" key="1">
    <citation type="journal article" date="2004" name="Genome Res.">
        <title>The complete genome and proteome of Mycoplasma mobile.</title>
        <authorList>
            <person name="Jaffe J.D."/>
            <person name="Stange-Thomann N."/>
            <person name="Smith C."/>
            <person name="DeCaprio D."/>
            <person name="Fisher S."/>
            <person name="Butler J."/>
            <person name="Calvo S."/>
            <person name="Elkins T."/>
            <person name="FitzGerald M.G."/>
            <person name="Hafez N."/>
            <person name="Kodira C.D."/>
            <person name="Major J."/>
            <person name="Wang S."/>
            <person name="Wilkinson J."/>
            <person name="Nicol R."/>
            <person name="Nusbaum C."/>
            <person name="Birren B."/>
            <person name="Berg H.C."/>
            <person name="Church G.M."/>
        </authorList>
    </citation>
    <scope>NUCLEOTIDE SEQUENCE [LARGE SCALE GENOMIC DNA]</scope>
    <source>
        <strain evidence="7">ATCC 43663 / 163K / NCTC 11711</strain>
    </source>
</reference>
<dbReference type="Gene3D" id="1.10.8.60">
    <property type="match status" value="1"/>
</dbReference>
<evidence type="ECO:0000259" key="5">
    <source>
        <dbReference type="Pfam" id="PF16193"/>
    </source>
</evidence>
<dbReference type="SUPFAM" id="SSF52540">
    <property type="entry name" value="P-loop containing nucleoside triphosphate hydrolases"/>
    <property type="match status" value="1"/>
</dbReference>
<accession>Q6KHC7</accession>
<dbReference type="STRING" id="267748.MMOB5170"/>
<protein>
    <submittedName>
        <fullName evidence="6">ATPase</fullName>
    </submittedName>
</protein>
<dbReference type="GO" id="GO:0008047">
    <property type="term" value="F:enzyme activator activity"/>
    <property type="evidence" value="ECO:0007669"/>
    <property type="project" value="TreeGrafter"/>
</dbReference>
<evidence type="ECO:0000313" key="7">
    <source>
        <dbReference type="Proteomes" id="UP000009072"/>
    </source>
</evidence>
<dbReference type="KEGG" id="mmo:MMOB5170"/>
<dbReference type="Proteomes" id="UP000009072">
    <property type="component" value="Chromosome"/>
</dbReference>
<name>Q6KHC7_MYCM1</name>
<gene>
    <name evidence="6" type="primary">mgs1</name>
    <name evidence="6" type="ordered locus">MMOB5170</name>
</gene>
<dbReference type="GO" id="GO:0005524">
    <property type="term" value="F:ATP binding"/>
    <property type="evidence" value="ECO:0007669"/>
    <property type="project" value="UniProtKB-KW"/>
</dbReference>
<dbReference type="GO" id="GO:0006261">
    <property type="term" value="P:DNA-templated DNA replication"/>
    <property type="evidence" value="ECO:0007669"/>
    <property type="project" value="TreeGrafter"/>
</dbReference>
<dbReference type="Gene3D" id="1.10.3710.10">
    <property type="entry name" value="DNA polymerase III clamp loader subunits, C-terminal domain"/>
    <property type="match status" value="1"/>
</dbReference>
<dbReference type="GO" id="GO:0009378">
    <property type="term" value="F:four-way junction helicase activity"/>
    <property type="evidence" value="ECO:0007669"/>
    <property type="project" value="InterPro"/>
</dbReference>
<dbReference type="PANTHER" id="PTHR13779">
    <property type="entry name" value="WERNER HELICASE-INTERACTING PROTEIN 1 FAMILY MEMBER"/>
    <property type="match status" value="1"/>
</dbReference>
<evidence type="ECO:0000259" key="4">
    <source>
        <dbReference type="Pfam" id="PF12002"/>
    </source>
</evidence>
<feature type="domain" description="MgsA AAA+ ATPase C-terminal" evidence="4">
    <location>
        <begin position="200"/>
        <end position="364"/>
    </location>
</feature>
<dbReference type="GO" id="GO:0003677">
    <property type="term" value="F:DNA binding"/>
    <property type="evidence" value="ECO:0007669"/>
    <property type="project" value="InterPro"/>
</dbReference>
<dbReference type="InterPro" id="IPR027417">
    <property type="entry name" value="P-loop_NTPase"/>
</dbReference>
<feature type="domain" description="RuvB-like AAA+ ATPase" evidence="3">
    <location>
        <begin position="4"/>
        <end position="77"/>
    </location>
</feature>
<proteinExistence type="predicted"/>
<dbReference type="Pfam" id="PF16193">
    <property type="entry name" value="AAA_assoc_2"/>
    <property type="match status" value="1"/>
</dbReference>
<sequence>MSSFIFYGESGIGKTTAATVIAKEKQESYDVFNPTIHSKKELLEKLAINKILIIDELHRLNKDKQEILLSYLEDDKIILYATTTENPYFKIIPSLRSRLKILRFNKLSETEIFQGLKNIIEKYKLKIKINDDLLLSIVKFSAGDFRNAINNLDLIETIYPNTNVDFESIKKIFPSMNFYTDKDADKHYDTLSAFHKSLRGSDPDAALYYGMLLAKAGDIDALLRRLIMVAYEDIALANPNASIKVDAAINAIERVGFPEANTILAKIIIEIALSPKSNSTYVSMNKILDKINNGNIYDIPDHLKDTHYKNSAKFNRPKYLYPHDFENNYVNQNYLPIELEKNHFFEFANNQNEQKIKSYWEKIKIASRNKTK</sequence>
<dbReference type="Gene3D" id="3.40.50.300">
    <property type="entry name" value="P-loop containing nucleotide triphosphate hydrolases"/>
    <property type="match status" value="1"/>
</dbReference>
<evidence type="ECO:0000313" key="6">
    <source>
        <dbReference type="EMBL" id="AAT28003.1"/>
    </source>
</evidence>
<dbReference type="InterPro" id="IPR008824">
    <property type="entry name" value="RuvB-like_N"/>
</dbReference>
<dbReference type="PANTHER" id="PTHR13779:SF7">
    <property type="entry name" value="ATPASE WRNIP1"/>
    <property type="match status" value="1"/>
</dbReference>
<dbReference type="InterPro" id="IPR021886">
    <property type="entry name" value="MgsA_C"/>
</dbReference>
<dbReference type="GO" id="GO:0006310">
    <property type="term" value="P:DNA recombination"/>
    <property type="evidence" value="ECO:0007669"/>
    <property type="project" value="InterPro"/>
</dbReference>
<feature type="domain" description="AAA C-terminal" evidence="5">
    <location>
        <begin position="125"/>
        <end position="199"/>
    </location>
</feature>
<dbReference type="CDD" id="cd00009">
    <property type="entry name" value="AAA"/>
    <property type="match status" value="1"/>
</dbReference>